<dbReference type="PROSITE" id="PS50088">
    <property type="entry name" value="ANK_REPEAT"/>
    <property type="match status" value="1"/>
</dbReference>
<evidence type="ECO:0000256" key="3">
    <source>
        <dbReference type="PROSITE-ProRule" id="PRU00023"/>
    </source>
</evidence>
<protein>
    <recommendedName>
        <fullName evidence="6">Ankyrin</fullName>
    </recommendedName>
</protein>
<dbReference type="Proteomes" id="UP001276659">
    <property type="component" value="Unassembled WGS sequence"/>
</dbReference>
<keyword evidence="2 3" id="KW-0040">ANK repeat</keyword>
<evidence type="ECO:0008006" key="6">
    <source>
        <dbReference type="Google" id="ProtNLM"/>
    </source>
</evidence>
<dbReference type="EMBL" id="JASNWA010000009">
    <property type="protein sequence ID" value="KAK3169637.1"/>
    <property type="molecule type" value="Genomic_DNA"/>
</dbReference>
<organism evidence="4 5">
    <name type="scientific">Lepraria neglecta</name>
    <dbReference type="NCBI Taxonomy" id="209136"/>
    <lineage>
        <taxon>Eukaryota</taxon>
        <taxon>Fungi</taxon>
        <taxon>Dikarya</taxon>
        <taxon>Ascomycota</taxon>
        <taxon>Pezizomycotina</taxon>
        <taxon>Lecanoromycetes</taxon>
        <taxon>OSLEUM clade</taxon>
        <taxon>Lecanoromycetidae</taxon>
        <taxon>Lecanorales</taxon>
        <taxon>Lecanorineae</taxon>
        <taxon>Stereocaulaceae</taxon>
        <taxon>Lepraria</taxon>
    </lineage>
</organism>
<keyword evidence="5" id="KW-1185">Reference proteome</keyword>
<evidence type="ECO:0000313" key="5">
    <source>
        <dbReference type="Proteomes" id="UP001276659"/>
    </source>
</evidence>
<sequence>MAPSTTDYAGHTALYDVMENTGPLAFTTIFLLETALEKILSLDVNAADNEGLTALHLASTKSAFRVSELLRADAGIELADHSGRRPIHYAPRAGQSNVFGLLASHLKEKFLPLDAADENRRTPLHDAARSGVPESVKFLLDSSSNLNKKDKSGKTPLHAASEFVEEEKLWALQRSAYQYYSTQCNDCRYDNREKTPNSYLSHPARLEFSDLTRSFEQRECCSPNSVGQRSIVEGINEVVLLLLDYGANASSVDNEGNTALDFAIHYGCRPIIGELSSRKQSSNIASARISESNYGVGPPGMSFEEQWLGLETRSLEAKLDVDIIQGISTSPERTTSFLASAIRTGNEATIDELLRLGADPLMVQPNGKIILHATVQCGLTSVTERLVQSMGENRSLPSK</sequence>
<feature type="repeat" description="ANK" evidence="3">
    <location>
        <begin position="119"/>
        <end position="151"/>
    </location>
</feature>
<gene>
    <name evidence="4" type="ORF">OEA41_009021</name>
</gene>
<comment type="caution">
    <text evidence="4">The sequence shown here is derived from an EMBL/GenBank/DDBJ whole genome shotgun (WGS) entry which is preliminary data.</text>
</comment>
<proteinExistence type="predicted"/>
<name>A0AAD9Z3G5_9LECA</name>
<dbReference type="PROSITE" id="PS50297">
    <property type="entry name" value="ANK_REP_REGION"/>
    <property type="match status" value="1"/>
</dbReference>
<keyword evidence="1" id="KW-0677">Repeat</keyword>
<dbReference type="SMART" id="SM00248">
    <property type="entry name" value="ANK"/>
    <property type="match status" value="7"/>
</dbReference>
<evidence type="ECO:0000256" key="1">
    <source>
        <dbReference type="ARBA" id="ARBA00022737"/>
    </source>
</evidence>
<dbReference type="PANTHER" id="PTHR24173:SF74">
    <property type="entry name" value="ANKYRIN REPEAT DOMAIN-CONTAINING PROTEIN 16"/>
    <property type="match status" value="1"/>
</dbReference>
<accession>A0AAD9Z3G5</accession>
<dbReference type="SUPFAM" id="SSF48403">
    <property type="entry name" value="Ankyrin repeat"/>
    <property type="match status" value="1"/>
</dbReference>
<dbReference type="Gene3D" id="1.25.40.20">
    <property type="entry name" value="Ankyrin repeat-containing domain"/>
    <property type="match status" value="3"/>
</dbReference>
<evidence type="ECO:0000313" key="4">
    <source>
        <dbReference type="EMBL" id="KAK3169637.1"/>
    </source>
</evidence>
<evidence type="ECO:0000256" key="2">
    <source>
        <dbReference type="ARBA" id="ARBA00023043"/>
    </source>
</evidence>
<dbReference type="Pfam" id="PF12796">
    <property type="entry name" value="Ank_2"/>
    <property type="match status" value="1"/>
</dbReference>
<reference evidence="4" key="1">
    <citation type="submission" date="2022-11" db="EMBL/GenBank/DDBJ databases">
        <title>Chromosomal genome sequence assembly and mating type (MAT) locus characterization of the leprose asexual lichenized fungus Lepraria neglecta (Nyl.) Erichsen.</title>
        <authorList>
            <person name="Allen J.L."/>
            <person name="Pfeffer B."/>
        </authorList>
    </citation>
    <scope>NUCLEOTIDE SEQUENCE</scope>
    <source>
        <strain evidence="4">Allen 5258</strain>
    </source>
</reference>
<dbReference type="AlphaFoldDB" id="A0AAD9Z3G5"/>
<dbReference type="InterPro" id="IPR036770">
    <property type="entry name" value="Ankyrin_rpt-contain_sf"/>
</dbReference>
<dbReference type="PANTHER" id="PTHR24173">
    <property type="entry name" value="ANKYRIN REPEAT CONTAINING"/>
    <property type="match status" value="1"/>
</dbReference>
<dbReference type="InterPro" id="IPR002110">
    <property type="entry name" value="Ankyrin_rpt"/>
</dbReference>